<dbReference type="AlphaFoldDB" id="K1JHA9"/>
<dbReference type="PATRIC" id="fig|742823.3.peg.1410"/>
<evidence type="ECO:0000256" key="4">
    <source>
        <dbReference type="HAMAP-Rule" id="MF_00213"/>
    </source>
</evidence>
<sequence>MHEMSIAEGIIEIVERTAGRSGVTRVKEVRIEVGELAGVDISSLEFAWVSVTRGGPAEGSRLVIERPRGEAWCLDCAKTVPLAKYGDPCPVCGGFHLAATGGTEMRVIDFVPED</sequence>
<keyword evidence="2 4" id="KW-0479">Metal-binding</keyword>
<dbReference type="InterPro" id="IPR000688">
    <property type="entry name" value="HypA/HybF"/>
</dbReference>
<evidence type="ECO:0000313" key="5">
    <source>
        <dbReference type="EMBL" id="EKB31035.1"/>
    </source>
</evidence>
<dbReference type="Pfam" id="PF01155">
    <property type="entry name" value="HypA"/>
    <property type="match status" value="1"/>
</dbReference>
<feature type="binding site" evidence="4">
    <location>
        <position position="73"/>
    </location>
    <ligand>
        <name>Zn(2+)</name>
        <dbReference type="ChEBI" id="CHEBI:29105"/>
    </ligand>
</feature>
<keyword evidence="6" id="KW-1185">Reference proteome</keyword>
<dbReference type="GO" id="GO:0008270">
    <property type="term" value="F:zinc ion binding"/>
    <property type="evidence" value="ECO:0007669"/>
    <property type="project" value="UniProtKB-UniRule"/>
</dbReference>
<protein>
    <recommendedName>
        <fullName evidence="4">Hydrogenase maturation factor HypA</fullName>
    </recommendedName>
</protein>
<dbReference type="Proteomes" id="UP000005835">
    <property type="component" value="Unassembled WGS sequence"/>
</dbReference>
<dbReference type="RefSeq" id="WP_005435496.1">
    <property type="nucleotide sequence ID" value="NZ_JH815516.1"/>
</dbReference>
<dbReference type="STRING" id="742823.HMPREF9465_01418"/>
<dbReference type="PIRSF" id="PIRSF004761">
    <property type="entry name" value="Hydrgn_mat_HypA"/>
    <property type="match status" value="1"/>
</dbReference>
<dbReference type="PANTHER" id="PTHR34535">
    <property type="entry name" value="HYDROGENASE MATURATION FACTOR HYPA"/>
    <property type="match status" value="1"/>
</dbReference>
<dbReference type="EMBL" id="ADMG01000032">
    <property type="protein sequence ID" value="EKB31035.1"/>
    <property type="molecule type" value="Genomic_DNA"/>
</dbReference>
<dbReference type="HOGENOM" id="CLU_126929_0_0_4"/>
<dbReference type="Gene3D" id="3.30.2320.80">
    <property type="match status" value="1"/>
</dbReference>
<dbReference type="GO" id="GO:0016151">
    <property type="term" value="F:nickel cation binding"/>
    <property type="evidence" value="ECO:0007669"/>
    <property type="project" value="UniProtKB-UniRule"/>
</dbReference>
<evidence type="ECO:0000256" key="2">
    <source>
        <dbReference type="ARBA" id="ARBA00022723"/>
    </source>
</evidence>
<organism evidence="5 6">
    <name type="scientific">Sutterella wadsworthensis 2_1_59BFAA</name>
    <dbReference type="NCBI Taxonomy" id="742823"/>
    <lineage>
        <taxon>Bacteria</taxon>
        <taxon>Pseudomonadati</taxon>
        <taxon>Pseudomonadota</taxon>
        <taxon>Betaproteobacteria</taxon>
        <taxon>Burkholderiales</taxon>
        <taxon>Sutterellaceae</taxon>
        <taxon>Sutterella</taxon>
    </lineage>
</organism>
<accession>K1JHA9</accession>
<evidence type="ECO:0000313" key="6">
    <source>
        <dbReference type="Proteomes" id="UP000005835"/>
    </source>
</evidence>
<feature type="binding site" evidence="4">
    <location>
        <position position="76"/>
    </location>
    <ligand>
        <name>Zn(2+)</name>
        <dbReference type="ChEBI" id="CHEBI:29105"/>
    </ligand>
</feature>
<gene>
    <name evidence="4" type="primary">hypA</name>
    <name evidence="5" type="ORF">HMPREF9465_01418</name>
</gene>
<dbReference type="GO" id="GO:0051604">
    <property type="term" value="P:protein maturation"/>
    <property type="evidence" value="ECO:0007669"/>
    <property type="project" value="InterPro"/>
</dbReference>
<feature type="binding site" evidence="4">
    <location>
        <position position="92"/>
    </location>
    <ligand>
        <name>Zn(2+)</name>
        <dbReference type="ChEBI" id="CHEBI:29105"/>
    </ligand>
</feature>
<evidence type="ECO:0000256" key="1">
    <source>
        <dbReference type="ARBA" id="ARBA00022596"/>
    </source>
</evidence>
<comment type="function">
    <text evidence="4">Involved in the maturation of [NiFe] hydrogenases. Required for nickel insertion into the metal center of the hydrogenase.</text>
</comment>
<dbReference type="eggNOG" id="COG0375">
    <property type="taxonomic scope" value="Bacteria"/>
</dbReference>
<proteinExistence type="inferred from homology"/>
<feature type="binding site" evidence="4">
    <location>
        <position position="89"/>
    </location>
    <ligand>
        <name>Zn(2+)</name>
        <dbReference type="ChEBI" id="CHEBI:29105"/>
    </ligand>
</feature>
<reference evidence="5 6" key="1">
    <citation type="submission" date="2012-05" db="EMBL/GenBank/DDBJ databases">
        <title>The Genome Sequence of Sutterella wadsworthensis 2_1_59BFAA.</title>
        <authorList>
            <consortium name="The Broad Institute Genome Sequencing Platform"/>
            <person name="Earl A."/>
            <person name="Ward D."/>
            <person name="Feldgarden M."/>
            <person name="Gevers D."/>
            <person name="Daigneault M."/>
            <person name="Strauss J."/>
            <person name="Allen-Vercoe E."/>
            <person name="Walker B."/>
            <person name="Young S.K."/>
            <person name="Zeng Q."/>
            <person name="Gargeya S."/>
            <person name="Fitzgerald M."/>
            <person name="Haas B."/>
            <person name="Abouelleil A."/>
            <person name="Alvarado L."/>
            <person name="Arachchi H.M."/>
            <person name="Berlin A.M."/>
            <person name="Chapman S.B."/>
            <person name="Goldberg J."/>
            <person name="Griggs A."/>
            <person name="Gujja S."/>
            <person name="Hansen M."/>
            <person name="Howarth C."/>
            <person name="Imamovic A."/>
            <person name="Larimer J."/>
            <person name="McCowen C."/>
            <person name="Montmayeur A."/>
            <person name="Murphy C."/>
            <person name="Neiman D."/>
            <person name="Pearson M."/>
            <person name="Priest M."/>
            <person name="Roberts A."/>
            <person name="Saif S."/>
            <person name="Shea T."/>
            <person name="Sisk P."/>
            <person name="Sykes S."/>
            <person name="Wortman J."/>
            <person name="Nusbaum C."/>
            <person name="Birren B."/>
        </authorList>
    </citation>
    <scope>NUCLEOTIDE SEQUENCE [LARGE SCALE GENOMIC DNA]</scope>
    <source>
        <strain evidence="5 6">2_1_59BFAA</strain>
    </source>
</reference>
<dbReference type="HAMAP" id="MF_00213">
    <property type="entry name" value="HypA_HybF"/>
    <property type="match status" value="1"/>
</dbReference>
<comment type="caution">
    <text evidence="5">The sequence shown here is derived from an EMBL/GenBank/DDBJ whole genome shotgun (WGS) entry which is preliminary data.</text>
</comment>
<dbReference type="PANTHER" id="PTHR34535:SF3">
    <property type="entry name" value="HYDROGENASE MATURATION FACTOR HYPA"/>
    <property type="match status" value="1"/>
</dbReference>
<evidence type="ECO:0000256" key="3">
    <source>
        <dbReference type="ARBA" id="ARBA00022833"/>
    </source>
</evidence>
<keyword evidence="3 4" id="KW-0862">Zinc</keyword>
<keyword evidence="1 4" id="KW-0533">Nickel</keyword>
<feature type="binding site" evidence="4">
    <location>
        <position position="2"/>
    </location>
    <ligand>
        <name>Ni(2+)</name>
        <dbReference type="ChEBI" id="CHEBI:49786"/>
    </ligand>
</feature>
<name>K1JHA9_9BURK</name>
<comment type="similarity">
    <text evidence="4">Belongs to the HypA/HybF family.</text>
</comment>
<dbReference type="OrthoDB" id="288014at2"/>